<evidence type="ECO:0000313" key="1">
    <source>
        <dbReference type="EMBL" id="KKN46263.1"/>
    </source>
</evidence>
<proteinExistence type="predicted"/>
<sequence length="57" mass="6624">MPIRIDRQVIITCDDCGENLIYPEETQERAKKQARKDGWIVGKKNVLCFECLDVRQG</sequence>
<accession>A0A0F9TXZ4</accession>
<dbReference type="AlphaFoldDB" id="A0A0F9TXZ4"/>
<reference evidence="1" key="1">
    <citation type="journal article" date="2015" name="Nature">
        <title>Complex archaea that bridge the gap between prokaryotes and eukaryotes.</title>
        <authorList>
            <person name="Spang A."/>
            <person name="Saw J.H."/>
            <person name="Jorgensen S.L."/>
            <person name="Zaremba-Niedzwiedzka K."/>
            <person name="Martijn J."/>
            <person name="Lind A.E."/>
            <person name="van Eijk R."/>
            <person name="Schleper C."/>
            <person name="Guy L."/>
            <person name="Ettema T.J."/>
        </authorList>
    </citation>
    <scope>NUCLEOTIDE SEQUENCE</scope>
</reference>
<name>A0A0F9TXZ4_9ZZZZ</name>
<comment type="caution">
    <text evidence="1">The sequence shown here is derived from an EMBL/GenBank/DDBJ whole genome shotgun (WGS) entry which is preliminary data.</text>
</comment>
<protein>
    <submittedName>
        <fullName evidence="1">Uncharacterized protein</fullName>
    </submittedName>
</protein>
<dbReference type="EMBL" id="LAZR01001339">
    <property type="protein sequence ID" value="KKN46263.1"/>
    <property type="molecule type" value="Genomic_DNA"/>
</dbReference>
<organism evidence="1">
    <name type="scientific">marine sediment metagenome</name>
    <dbReference type="NCBI Taxonomy" id="412755"/>
    <lineage>
        <taxon>unclassified sequences</taxon>
        <taxon>metagenomes</taxon>
        <taxon>ecological metagenomes</taxon>
    </lineage>
</organism>
<gene>
    <name evidence="1" type="ORF">LCGC14_0674700</name>
</gene>